<dbReference type="PROSITE" id="PS51644">
    <property type="entry name" value="HTH_OST"/>
    <property type="match status" value="1"/>
</dbReference>
<evidence type="ECO:0000256" key="3">
    <source>
        <dbReference type="ARBA" id="ARBA00022737"/>
    </source>
</evidence>
<feature type="compositionally biased region" description="Basic and acidic residues" evidence="5">
    <location>
        <begin position="618"/>
        <end position="640"/>
    </location>
</feature>
<evidence type="ECO:0000256" key="5">
    <source>
        <dbReference type="SAM" id="MobiDB-lite"/>
    </source>
</evidence>
<dbReference type="GO" id="GO:0070306">
    <property type="term" value="P:lens fiber cell differentiation"/>
    <property type="evidence" value="ECO:0007669"/>
    <property type="project" value="TreeGrafter"/>
</dbReference>
<dbReference type="GO" id="GO:0007283">
    <property type="term" value="P:spermatogenesis"/>
    <property type="evidence" value="ECO:0007669"/>
    <property type="project" value="UniProtKB-KW"/>
</dbReference>
<protein>
    <submittedName>
        <fullName evidence="8">MAGE-like protein 2</fullName>
    </submittedName>
</protein>
<dbReference type="InterPro" id="IPR050621">
    <property type="entry name" value="Tudor_domain_containing"/>
</dbReference>
<feature type="compositionally biased region" description="Basic and acidic residues" evidence="5">
    <location>
        <begin position="733"/>
        <end position="744"/>
    </location>
</feature>
<dbReference type="RefSeq" id="XP_032836636.1">
    <property type="nucleotide sequence ID" value="XM_032980745.1"/>
</dbReference>
<comment type="subcellular location">
    <subcellularLocation>
        <location evidence="1">Cytoplasm</location>
    </subcellularLocation>
</comment>
<evidence type="ECO:0000313" key="7">
    <source>
        <dbReference type="Proteomes" id="UP001318040"/>
    </source>
</evidence>
<dbReference type="GO" id="GO:0043186">
    <property type="term" value="C:P granule"/>
    <property type="evidence" value="ECO:0007669"/>
    <property type="project" value="TreeGrafter"/>
</dbReference>
<feature type="compositionally biased region" description="Basic and acidic residues" evidence="5">
    <location>
        <begin position="698"/>
        <end position="720"/>
    </location>
</feature>
<dbReference type="GO" id="GO:0030719">
    <property type="term" value="P:P granule organization"/>
    <property type="evidence" value="ECO:0007669"/>
    <property type="project" value="TreeGrafter"/>
</dbReference>
<dbReference type="SUPFAM" id="SSF63748">
    <property type="entry name" value="Tudor/PWWP/MBT"/>
    <property type="match status" value="1"/>
</dbReference>
<dbReference type="InterPro" id="IPR002999">
    <property type="entry name" value="Tudor"/>
</dbReference>
<dbReference type="Gene3D" id="2.30.30.140">
    <property type="match status" value="1"/>
</dbReference>
<reference evidence="8" key="1">
    <citation type="submission" date="2025-08" db="UniProtKB">
        <authorList>
            <consortium name="RefSeq"/>
        </authorList>
    </citation>
    <scope>IDENTIFICATION</scope>
    <source>
        <tissue evidence="8">Sperm</tissue>
    </source>
</reference>
<proteinExistence type="predicted"/>
<feature type="domain" description="HTH OST-type" evidence="6">
    <location>
        <begin position="2"/>
        <end position="77"/>
    </location>
</feature>
<dbReference type="PANTHER" id="PTHR22948:SF14">
    <property type="entry name" value="TUDOR DOMAIN-CONTAINING PROTEIN 7"/>
    <property type="match status" value="1"/>
</dbReference>
<evidence type="ECO:0000259" key="6">
    <source>
        <dbReference type="PROSITE" id="PS51644"/>
    </source>
</evidence>
<keyword evidence="3" id="KW-0677">Repeat</keyword>
<accession>A0AAJ7UHM1</accession>
<feature type="region of interest" description="Disordered" evidence="5">
    <location>
        <begin position="88"/>
        <end position="226"/>
    </location>
</feature>
<dbReference type="Pfam" id="PF00567">
    <property type="entry name" value="TUDOR"/>
    <property type="match status" value="1"/>
</dbReference>
<evidence type="ECO:0000256" key="1">
    <source>
        <dbReference type="ARBA" id="ARBA00004496"/>
    </source>
</evidence>
<dbReference type="Proteomes" id="UP001318040">
    <property type="component" value="Chromosome 74"/>
</dbReference>
<sequence length="985" mass="108539">MPGADEAAMLRSVLLSRRGGVELRRLRAEFRELTGRELPGGGGGGGGDGLESYLVSQPGVVRLERRSDGTVVCHAVETKEVARVSRMISVTRGKTSSRSRKSLHASAPAKSPLGCSARRGGSAAPASWRPRVTSTHSRPRPTSSSSSSSARGRVPTVVFKTTALTAAPPPPPPGHVDLGGGRGSTANPPSLSRRLGDRHGDSEGFESRHRALSSPGVEVPTLNWGPVRSTEPVMEVTSASSVPSTVAGPRAHSPPSVETITLALRRWTLTGGGGGGGGDRWLTQSGRPQGEVSTLGAPEVRPPMRAKLFRSPSPSLRSAMVDCPPSTKMSARDQPHRPIREPATVDRPIREPATVGRPLREPATVDRPLREPALMNRPIREPATMNRPIREPAAVVRPLMEPALMDRPLREPATVDRPIREPALMDRPLREPATVDRPIREPALMNRPLREPATVDRPIREPAKMDHPIREPTTVDRPIREPTTVDRPLREPALMNRPIREPATMNRPIREPATVVRPLREPALMDRPLREPATVDRPIREPALMDHPLREPAAVDRPIREPATVNRPLREPATVDRPIREPALMDRPLREPATMNRPIREPAAVNRPLREPALMNRPLREPAAVDRPIREPALMDRPLREPATMNRPIREPAAVNRPLREPALMNRPLREPAAVDCPIRKPAAVNRPLREPALMNRPLREPAAVDRPIREPALMDRPLREPATMNCPIREPATMDRPLREPATVDRPLGEPATVDLWSAARSWDGRLTPASPLVSSWPPSGSPVERCVDVLVSSARHPALFAVQAWSQLHRLERLEARMWRHYGNLRGHGQADVAEEAEDEEVAAEEVATEPSFVACVQDDRVYRVELKCACPPGKAMVYRVDYGEWDLVPLSTLRPLVPAFTRLPVQAHLAQLADVPCRRWSPELSQVFRKLVEGRPFVARVEGAGGDPAGRAPRLRVSLVDTSHPERDVVIGQVMMGFARDW</sequence>
<keyword evidence="2" id="KW-0963">Cytoplasm</keyword>
<dbReference type="InterPro" id="IPR041966">
    <property type="entry name" value="LOTUS-like"/>
</dbReference>
<keyword evidence="7" id="KW-1185">Reference proteome</keyword>
<feature type="region of interest" description="Disordered" evidence="5">
    <location>
        <begin position="697"/>
        <end position="751"/>
    </location>
</feature>
<evidence type="ECO:0000256" key="4">
    <source>
        <dbReference type="ARBA" id="ARBA00022871"/>
    </source>
</evidence>
<gene>
    <name evidence="8" type="primary">LOC116958223</name>
</gene>
<feature type="compositionally biased region" description="Basic and acidic residues" evidence="5">
    <location>
        <begin position="330"/>
        <end position="339"/>
    </location>
</feature>
<feature type="compositionally biased region" description="Basic and acidic residues" evidence="5">
    <location>
        <begin position="568"/>
        <end position="590"/>
    </location>
</feature>
<feature type="region of interest" description="Disordered" evidence="5">
    <location>
        <begin position="503"/>
        <end position="667"/>
    </location>
</feature>
<dbReference type="GO" id="GO:0002089">
    <property type="term" value="P:lens morphogenesis in camera-type eye"/>
    <property type="evidence" value="ECO:0007669"/>
    <property type="project" value="TreeGrafter"/>
</dbReference>
<name>A0AAJ7UHM1_PETMA</name>
<dbReference type="GO" id="GO:0034587">
    <property type="term" value="P:piRNA processing"/>
    <property type="evidence" value="ECO:0007669"/>
    <property type="project" value="TreeGrafter"/>
</dbReference>
<organism evidence="7 8">
    <name type="scientific">Petromyzon marinus</name>
    <name type="common">Sea lamprey</name>
    <dbReference type="NCBI Taxonomy" id="7757"/>
    <lineage>
        <taxon>Eukaryota</taxon>
        <taxon>Metazoa</taxon>
        <taxon>Chordata</taxon>
        <taxon>Craniata</taxon>
        <taxon>Vertebrata</taxon>
        <taxon>Cyclostomata</taxon>
        <taxon>Hyperoartia</taxon>
        <taxon>Petromyzontiformes</taxon>
        <taxon>Petromyzontidae</taxon>
        <taxon>Petromyzon</taxon>
    </lineage>
</organism>
<dbReference type="InterPro" id="IPR035437">
    <property type="entry name" value="SNase_OB-fold_sf"/>
</dbReference>
<dbReference type="AlphaFoldDB" id="A0AAJ7UHM1"/>
<dbReference type="InterPro" id="IPR025605">
    <property type="entry name" value="OST-HTH/LOTUS_dom"/>
</dbReference>
<keyword evidence="4" id="KW-0744">Spermatogenesis</keyword>
<feature type="region of interest" description="Disordered" evidence="5">
    <location>
        <begin position="309"/>
        <end position="339"/>
    </location>
</feature>
<dbReference type="Gene3D" id="3.30.420.610">
    <property type="entry name" value="LOTUS domain-like"/>
    <property type="match status" value="1"/>
</dbReference>
<feature type="compositionally biased region" description="Basic and acidic residues" evidence="5">
    <location>
        <begin position="194"/>
        <end position="209"/>
    </location>
</feature>
<dbReference type="Gene3D" id="2.40.50.90">
    <property type="match status" value="1"/>
</dbReference>
<feature type="compositionally biased region" description="Basic and acidic residues" evidence="5">
    <location>
        <begin position="518"/>
        <end position="560"/>
    </location>
</feature>
<dbReference type="PANTHER" id="PTHR22948">
    <property type="entry name" value="TUDOR DOMAIN CONTAINING PROTEIN"/>
    <property type="match status" value="1"/>
</dbReference>
<dbReference type="KEGG" id="pmrn:116958223"/>
<keyword evidence="4" id="KW-0221">Differentiation</keyword>
<evidence type="ECO:0000256" key="2">
    <source>
        <dbReference type="ARBA" id="ARBA00022490"/>
    </source>
</evidence>
<evidence type="ECO:0000313" key="8">
    <source>
        <dbReference type="RefSeq" id="XP_032836636.1"/>
    </source>
</evidence>
<feature type="compositionally biased region" description="Low complexity" evidence="5">
    <location>
        <begin position="114"/>
        <end position="166"/>
    </location>
</feature>